<reference evidence="3 4" key="1">
    <citation type="submission" date="2024-03" db="EMBL/GenBank/DDBJ databases">
        <authorList>
            <person name="Martinez-Hernandez J."/>
        </authorList>
    </citation>
    <scope>NUCLEOTIDE SEQUENCE [LARGE SCALE GENOMIC DNA]</scope>
</reference>
<keyword evidence="4" id="KW-1185">Reference proteome</keyword>
<evidence type="ECO:0000256" key="1">
    <source>
        <dbReference type="SAM" id="MobiDB-lite"/>
    </source>
</evidence>
<proteinExistence type="predicted"/>
<gene>
    <name evidence="3" type="ORF">LLUT_LOCUS32902</name>
</gene>
<evidence type="ECO:0000256" key="2">
    <source>
        <dbReference type="SAM" id="Phobius"/>
    </source>
</evidence>
<keyword evidence="2" id="KW-0812">Transmembrane</keyword>
<dbReference type="GO" id="GO:0016020">
    <property type="term" value="C:membrane"/>
    <property type="evidence" value="ECO:0007669"/>
    <property type="project" value="TreeGrafter"/>
</dbReference>
<dbReference type="InterPro" id="IPR051415">
    <property type="entry name" value="LAAT-1"/>
</dbReference>
<feature type="transmembrane region" description="Helical" evidence="2">
    <location>
        <begin position="113"/>
        <end position="132"/>
    </location>
</feature>
<protein>
    <submittedName>
        <fullName evidence="3">Uncharacterized protein</fullName>
    </submittedName>
</protein>
<dbReference type="EMBL" id="CAXHTB010000023">
    <property type="protein sequence ID" value="CAL0331842.1"/>
    <property type="molecule type" value="Genomic_DNA"/>
</dbReference>
<dbReference type="PANTHER" id="PTHR16201">
    <property type="entry name" value="SEVEN TRANSMEMBRANE PROTEIN 1-RELATED"/>
    <property type="match status" value="1"/>
</dbReference>
<evidence type="ECO:0000313" key="4">
    <source>
        <dbReference type="Proteomes" id="UP001497480"/>
    </source>
</evidence>
<feature type="transmembrane region" description="Helical" evidence="2">
    <location>
        <begin position="83"/>
        <end position="101"/>
    </location>
</feature>
<dbReference type="AlphaFoldDB" id="A0AAV1YDD3"/>
<dbReference type="Proteomes" id="UP001497480">
    <property type="component" value="Unassembled WGS sequence"/>
</dbReference>
<organism evidence="3 4">
    <name type="scientific">Lupinus luteus</name>
    <name type="common">European yellow lupine</name>
    <dbReference type="NCBI Taxonomy" id="3873"/>
    <lineage>
        <taxon>Eukaryota</taxon>
        <taxon>Viridiplantae</taxon>
        <taxon>Streptophyta</taxon>
        <taxon>Embryophyta</taxon>
        <taxon>Tracheophyta</taxon>
        <taxon>Spermatophyta</taxon>
        <taxon>Magnoliopsida</taxon>
        <taxon>eudicotyledons</taxon>
        <taxon>Gunneridae</taxon>
        <taxon>Pentapetalae</taxon>
        <taxon>rosids</taxon>
        <taxon>fabids</taxon>
        <taxon>Fabales</taxon>
        <taxon>Fabaceae</taxon>
        <taxon>Papilionoideae</taxon>
        <taxon>50 kb inversion clade</taxon>
        <taxon>genistoids sensu lato</taxon>
        <taxon>core genistoids</taxon>
        <taxon>Genisteae</taxon>
        <taxon>Lupinus</taxon>
    </lineage>
</organism>
<sequence length="156" mass="17279">MRAAKSGPSAMSFNNDSSSSDDEAPTLPFMRPTTQPRSIPRSNAGIYGTFLAASATLPVRGNALKEGYVLFHGRKLLQGLNPLMFVFALIANVTYVGSILVRTTEWESIKANLPWLLDAVVCVALDLFYVYYRNFRRSARNDDYEDCNEARKAASS</sequence>
<feature type="region of interest" description="Disordered" evidence="1">
    <location>
        <begin position="1"/>
        <end position="40"/>
    </location>
</feature>
<comment type="caution">
    <text evidence="3">The sequence shown here is derived from an EMBL/GenBank/DDBJ whole genome shotgun (WGS) entry which is preliminary data.</text>
</comment>
<dbReference type="PANTHER" id="PTHR16201:SF45">
    <property type="entry name" value="PQ-LOOP REPEAT FAMILY PROTEIN _ TRANSMEMBRANE FAMILY PROTEIN"/>
    <property type="match status" value="1"/>
</dbReference>
<keyword evidence="2" id="KW-0472">Membrane</keyword>
<accession>A0AAV1YDD3</accession>
<name>A0AAV1YDD3_LUPLU</name>
<keyword evidence="2" id="KW-1133">Transmembrane helix</keyword>
<evidence type="ECO:0000313" key="3">
    <source>
        <dbReference type="EMBL" id="CAL0331842.1"/>
    </source>
</evidence>